<organism evidence="2">
    <name type="scientific">Fagus sylvatica</name>
    <name type="common">Beechnut</name>
    <dbReference type="NCBI Taxonomy" id="28930"/>
    <lineage>
        <taxon>Eukaryota</taxon>
        <taxon>Viridiplantae</taxon>
        <taxon>Streptophyta</taxon>
        <taxon>Embryophyta</taxon>
        <taxon>Tracheophyta</taxon>
        <taxon>Spermatophyta</taxon>
        <taxon>Magnoliopsida</taxon>
        <taxon>eudicotyledons</taxon>
        <taxon>Gunneridae</taxon>
        <taxon>Pentapetalae</taxon>
        <taxon>rosids</taxon>
        <taxon>fabids</taxon>
        <taxon>Fagales</taxon>
        <taxon>Fagaceae</taxon>
        <taxon>Fagus</taxon>
    </lineage>
</organism>
<feature type="domain" description="Reverse transcriptase zinc-binding" evidence="1">
    <location>
        <begin position="302"/>
        <end position="353"/>
    </location>
</feature>
<protein>
    <recommendedName>
        <fullName evidence="1">Reverse transcriptase zinc-binding domain-containing protein</fullName>
    </recommendedName>
</protein>
<reference evidence="2" key="1">
    <citation type="submission" date="2018-02" db="EMBL/GenBank/DDBJ databases">
        <authorList>
            <person name="Cohen D.B."/>
            <person name="Kent A.D."/>
        </authorList>
    </citation>
    <scope>NUCLEOTIDE SEQUENCE</scope>
</reference>
<accession>A0A2N9EDW4</accession>
<dbReference type="InterPro" id="IPR026960">
    <property type="entry name" value="RVT-Znf"/>
</dbReference>
<gene>
    <name evidence="2" type="ORF">FSB_LOCUS844</name>
</gene>
<proteinExistence type="predicted"/>
<dbReference type="Pfam" id="PF13966">
    <property type="entry name" value="zf-RVT"/>
    <property type="match status" value="1"/>
</dbReference>
<evidence type="ECO:0000259" key="1">
    <source>
        <dbReference type="Pfam" id="PF13966"/>
    </source>
</evidence>
<dbReference type="EMBL" id="OIVN01000034">
    <property type="protein sequence ID" value="SPC72962.1"/>
    <property type="molecule type" value="Genomic_DNA"/>
</dbReference>
<evidence type="ECO:0000313" key="2">
    <source>
        <dbReference type="EMBL" id="SPC72962.1"/>
    </source>
</evidence>
<dbReference type="PANTHER" id="PTHR33116:SF78">
    <property type="entry name" value="OS12G0587133 PROTEIN"/>
    <property type="match status" value="1"/>
</dbReference>
<sequence length="365" mass="41787">MVPVGDVPNLETLVDVLGCKLSALPMMYLGLPLGAKFNSKMIWNTIIEKMERKLGGWKRMYLSKGGKLTLLKSTLSNLPMYFLSLFHIPSDVASRIEKIQRDFLWNGLGDQPKFHLVNWSKVCEPIQNGGLGVKNLRLFNQSLLGKWLWRYGKEREAFWRQVVAVKHGDMWGGWCSKLPRGPYGVGLWKGIRRGWDHFSSFVSFSVGNGEKVKFWSDLWCGDSSLKEAFPALYSIALNKEAAVAEYMQFSHGNLSWEVEFVRNLQDWELDSLVSFLARQYSVSLNDSGLDQMCWQRDSKSEFSVQSYYRCLHVPITIQFPWKGVWKSKAPPRVAFFLWTAVWGKILTNDNLRKEAGSFGGLVLSM</sequence>
<dbReference type="AlphaFoldDB" id="A0A2N9EDW4"/>
<dbReference type="PANTHER" id="PTHR33116">
    <property type="entry name" value="REVERSE TRANSCRIPTASE ZINC-BINDING DOMAIN-CONTAINING PROTEIN-RELATED-RELATED"/>
    <property type="match status" value="1"/>
</dbReference>
<name>A0A2N9EDW4_FAGSY</name>